<keyword evidence="3" id="KW-0863">Zinc-finger</keyword>
<dbReference type="GO" id="GO:0005634">
    <property type="term" value="C:nucleus"/>
    <property type="evidence" value="ECO:0007669"/>
    <property type="project" value="UniProtKB-SubCell"/>
</dbReference>
<evidence type="ECO:0000256" key="4">
    <source>
        <dbReference type="ARBA" id="ARBA00022833"/>
    </source>
</evidence>
<feature type="domain" description="BTB" evidence="6">
    <location>
        <begin position="27"/>
        <end position="92"/>
    </location>
</feature>
<accession>A0A6J1MR03</accession>
<evidence type="ECO:0000313" key="7">
    <source>
        <dbReference type="Proteomes" id="UP001652582"/>
    </source>
</evidence>
<dbReference type="SUPFAM" id="SSF54695">
    <property type="entry name" value="POZ domain"/>
    <property type="match status" value="1"/>
</dbReference>
<dbReference type="OrthoDB" id="6482909at2759"/>
<sequence length="470" mass="53409">MYCLSWNSYKNNICNGFAQLQQEEEFVDMTLVAEGHLVKVHKNLLSLASPYIKHIIKTVACTHPIIFLANITHKVLQQILEYVYTGEVHVEIETLNDFIKAAKEFQLHGISYDILQGTDRATTSAEESCSTIIGESTKLKKRQLKREASGEVIESFSNVNAMSITLANGNDNNQDQIDLNNGNRNTAPEKYVNNIEILDNRTENFGISEAINRNVNDLQSDFEMTTSVSATNNQNMPLPTISMNSQSSDTPEILTSVSNIQLLDSILPEYVPSDVVIQINNPNNAIDTDVAPQELDSDLDNMQPLKQAEIDDLNNFDDLLKMSAQQNSSLPNSMAEEEQDVEICYSNDSVPIKFSLNIGNSLLQQYTVSYRGAVQMILNRYLYSMQYSTNGGVRRRWRCIDYRLKRCRAYVDTVNDKITNRKNCHTHPYHDDRIRKKLRANLIFQTLSTAILETKKHNNLQYEVKDIDSD</sequence>
<evidence type="ECO:0000256" key="5">
    <source>
        <dbReference type="ARBA" id="ARBA00023242"/>
    </source>
</evidence>
<keyword evidence="5" id="KW-0539">Nucleus</keyword>
<dbReference type="Proteomes" id="UP001652582">
    <property type="component" value="Chromosome 9"/>
</dbReference>
<evidence type="ECO:0000256" key="1">
    <source>
        <dbReference type="ARBA" id="ARBA00004123"/>
    </source>
</evidence>
<keyword evidence="7" id="KW-1185">Reference proteome</keyword>
<dbReference type="InterPro" id="IPR011333">
    <property type="entry name" value="SKP1/BTB/POZ_sf"/>
</dbReference>
<dbReference type="AlphaFoldDB" id="A0A6J1MR03"/>
<evidence type="ECO:0000256" key="2">
    <source>
        <dbReference type="ARBA" id="ARBA00022723"/>
    </source>
</evidence>
<protein>
    <submittedName>
        <fullName evidence="8">Protein tramtrack, alpha isoform</fullName>
    </submittedName>
</protein>
<dbReference type="PANTHER" id="PTHR23110:SF98">
    <property type="entry name" value="PRE-LOLA-G, ISOFORM C-RELATED"/>
    <property type="match status" value="1"/>
</dbReference>
<dbReference type="CDD" id="cd18315">
    <property type="entry name" value="BTB_POZ_BAB-like"/>
    <property type="match status" value="1"/>
</dbReference>
<proteinExistence type="predicted"/>
<gene>
    <name evidence="8" type="primary">LOC112045075</name>
</gene>
<dbReference type="PANTHER" id="PTHR23110">
    <property type="entry name" value="BTB DOMAIN TRANSCRIPTION FACTOR"/>
    <property type="match status" value="1"/>
</dbReference>
<dbReference type="GeneID" id="112045075"/>
<dbReference type="Pfam" id="PF04500">
    <property type="entry name" value="FLYWCH"/>
    <property type="match status" value="1"/>
</dbReference>
<keyword evidence="2" id="KW-0479">Metal-binding</keyword>
<dbReference type="InterPro" id="IPR000210">
    <property type="entry name" value="BTB/POZ_dom"/>
</dbReference>
<evidence type="ECO:0000256" key="3">
    <source>
        <dbReference type="ARBA" id="ARBA00022771"/>
    </source>
</evidence>
<dbReference type="InterPro" id="IPR051095">
    <property type="entry name" value="Dros_DevTransReg"/>
</dbReference>
<evidence type="ECO:0000313" key="8">
    <source>
        <dbReference type="RefSeq" id="XP_023936914.2"/>
    </source>
</evidence>
<dbReference type="SMART" id="SM00225">
    <property type="entry name" value="BTB"/>
    <property type="match status" value="1"/>
</dbReference>
<name>A0A6J1MR03_BICAN</name>
<reference evidence="8" key="1">
    <citation type="submission" date="2025-08" db="UniProtKB">
        <authorList>
            <consortium name="RefSeq"/>
        </authorList>
    </citation>
    <scope>IDENTIFICATION</scope>
</reference>
<dbReference type="Gene3D" id="3.30.710.10">
    <property type="entry name" value="Potassium Channel Kv1.1, Chain A"/>
    <property type="match status" value="1"/>
</dbReference>
<dbReference type="InterPro" id="IPR007588">
    <property type="entry name" value="Znf_FLYWCH"/>
</dbReference>
<comment type="subcellular location">
    <subcellularLocation>
        <location evidence="1">Nucleus</location>
    </subcellularLocation>
</comment>
<dbReference type="PROSITE" id="PS50097">
    <property type="entry name" value="BTB"/>
    <property type="match status" value="1"/>
</dbReference>
<dbReference type="GO" id="GO:0008270">
    <property type="term" value="F:zinc ion binding"/>
    <property type="evidence" value="ECO:0007669"/>
    <property type="project" value="UniProtKB-KW"/>
</dbReference>
<dbReference type="Gene3D" id="2.20.25.240">
    <property type="match status" value="1"/>
</dbReference>
<dbReference type="Pfam" id="PF00651">
    <property type="entry name" value="BTB"/>
    <property type="match status" value="1"/>
</dbReference>
<dbReference type="GO" id="GO:0006357">
    <property type="term" value="P:regulation of transcription by RNA polymerase II"/>
    <property type="evidence" value="ECO:0007669"/>
    <property type="project" value="TreeGrafter"/>
</dbReference>
<dbReference type="RefSeq" id="XP_023936914.2">
    <property type="nucleotide sequence ID" value="XM_024081146.2"/>
</dbReference>
<evidence type="ECO:0000259" key="6">
    <source>
        <dbReference type="PROSITE" id="PS50097"/>
    </source>
</evidence>
<keyword evidence="4" id="KW-0862">Zinc</keyword>
<dbReference type="KEGG" id="bany:112045075"/>
<organism evidence="7 8">
    <name type="scientific">Bicyclus anynana</name>
    <name type="common">Squinting bush brown butterfly</name>
    <dbReference type="NCBI Taxonomy" id="110368"/>
    <lineage>
        <taxon>Eukaryota</taxon>
        <taxon>Metazoa</taxon>
        <taxon>Ecdysozoa</taxon>
        <taxon>Arthropoda</taxon>
        <taxon>Hexapoda</taxon>
        <taxon>Insecta</taxon>
        <taxon>Pterygota</taxon>
        <taxon>Neoptera</taxon>
        <taxon>Endopterygota</taxon>
        <taxon>Lepidoptera</taxon>
        <taxon>Glossata</taxon>
        <taxon>Ditrysia</taxon>
        <taxon>Papilionoidea</taxon>
        <taxon>Nymphalidae</taxon>
        <taxon>Satyrinae</taxon>
        <taxon>Satyrini</taxon>
        <taxon>Mycalesina</taxon>
        <taxon>Bicyclus</taxon>
    </lineage>
</organism>